<comment type="caution">
    <text evidence="1">The sequence shown here is derived from an EMBL/GenBank/DDBJ whole genome shotgun (WGS) entry which is preliminary data.</text>
</comment>
<evidence type="ECO:0000313" key="2">
    <source>
        <dbReference type="Proteomes" id="UP000028007"/>
    </source>
</evidence>
<proteinExistence type="predicted"/>
<name>A0A081PKK8_9SPHI</name>
<sequence>MNNATTHHVSISIEGLLNKSDSLLQDLFGSFGPDIRTELEDRKEKGELLIGAVGCIGFCPINGCPGHEESEADHG</sequence>
<dbReference type="Proteomes" id="UP000028007">
    <property type="component" value="Unassembled WGS sequence"/>
</dbReference>
<dbReference type="RefSeq" id="WP_051759603.1">
    <property type="nucleotide sequence ID" value="NZ_JNFF01000019.1"/>
</dbReference>
<dbReference type="OrthoDB" id="771190at2"/>
<reference evidence="1 2" key="1">
    <citation type="journal article" date="1992" name="Int. J. Syst. Bacteriol.">
        <title>Sphingobacterium antarcticus sp. nov. a Psychrotrophic Bacterium from the Soils of Schirmacher Oasis, Antarctica.</title>
        <authorList>
            <person name="Shivaji S."/>
            <person name="Ray M.K."/>
            <person name="Rao N.S."/>
            <person name="Saiserr L."/>
            <person name="Jagannadham M.V."/>
            <person name="Kumar G.S."/>
            <person name="Reddy G."/>
            <person name="Bhargava P.M."/>
        </authorList>
    </citation>
    <scope>NUCLEOTIDE SEQUENCE [LARGE SCALE GENOMIC DNA]</scope>
    <source>
        <strain evidence="1 2">4BY</strain>
    </source>
</reference>
<dbReference type="EMBL" id="JNFF01000019">
    <property type="protein sequence ID" value="KEQ31231.1"/>
    <property type="molecule type" value="Genomic_DNA"/>
</dbReference>
<organism evidence="1 2">
    <name type="scientific">Pedobacter antarcticus 4BY</name>
    <dbReference type="NCBI Taxonomy" id="1358423"/>
    <lineage>
        <taxon>Bacteria</taxon>
        <taxon>Pseudomonadati</taxon>
        <taxon>Bacteroidota</taxon>
        <taxon>Sphingobacteriia</taxon>
        <taxon>Sphingobacteriales</taxon>
        <taxon>Sphingobacteriaceae</taxon>
        <taxon>Pedobacter</taxon>
    </lineage>
</organism>
<gene>
    <name evidence="1" type="ORF">N180_03000</name>
</gene>
<evidence type="ECO:0000313" key="1">
    <source>
        <dbReference type="EMBL" id="KEQ31231.1"/>
    </source>
</evidence>
<keyword evidence="2" id="KW-1185">Reference proteome</keyword>
<dbReference type="AlphaFoldDB" id="A0A081PKK8"/>
<accession>A0A081PKK8</accession>
<protein>
    <submittedName>
        <fullName evidence="1">Uncharacterized protein</fullName>
    </submittedName>
</protein>